<dbReference type="FunFam" id="4.10.1060.10:FF:000014">
    <property type="entry name" value="Putative zinc finger, RanBP2-type"/>
    <property type="match status" value="1"/>
</dbReference>
<comment type="caution">
    <text evidence="7">The sequence shown here is derived from an EMBL/GenBank/DDBJ whole genome shotgun (WGS) entry which is preliminary data.</text>
</comment>
<dbReference type="InterPro" id="IPR036443">
    <property type="entry name" value="Znf_RanBP2_sf"/>
</dbReference>
<dbReference type="OMA" id="SIHERMY"/>
<keyword evidence="2 4" id="KW-0863">Zinc-finger</keyword>
<evidence type="ECO:0000256" key="4">
    <source>
        <dbReference type="PROSITE-ProRule" id="PRU00322"/>
    </source>
</evidence>
<gene>
    <name evidence="7" type="ORF">HHK36_026553</name>
</gene>
<evidence type="ECO:0000313" key="7">
    <source>
        <dbReference type="EMBL" id="KAF8387891.1"/>
    </source>
</evidence>
<dbReference type="PANTHER" id="PTHR23111:SF29">
    <property type="entry name" value="OS07G0404300 PROTEIN"/>
    <property type="match status" value="1"/>
</dbReference>
<name>A0A834YLK2_TETSI</name>
<evidence type="ECO:0000256" key="3">
    <source>
        <dbReference type="ARBA" id="ARBA00022833"/>
    </source>
</evidence>
<feature type="compositionally biased region" description="Polar residues" evidence="5">
    <location>
        <begin position="34"/>
        <end position="53"/>
    </location>
</feature>
<evidence type="ECO:0000256" key="1">
    <source>
        <dbReference type="ARBA" id="ARBA00022723"/>
    </source>
</evidence>
<dbReference type="SUPFAM" id="SSF90209">
    <property type="entry name" value="Ran binding protein zinc finger-like"/>
    <property type="match status" value="1"/>
</dbReference>
<feature type="compositionally biased region" description="Basic and acidic residues" evidence="5">
    <location>
        <begin position="511"/>
        <end position="525"/>
    </location>
</feature>
<dbReference type="GO" id="GO:0003729">
    <property type="term" value="F:mRNA binding"/>
    <property type="evidence" value="ECO:0007669"/>
    <property type="project" value="TreeGrafter"/>
</dbReference>
<evidence type="ECO:0000256" key="5">
    <source>
        <dbReference type="SAM" id="MobiDB-lite"/>
    </source>
</evidence>
<keyword evidence="8" id="KW-1185">Reference proteome</keyword>
<dbReference type="AlphaFoldDB" id="A0A834YLK2"/>
<feature type="region of interest" description="Disordered" evidence="5">
    <location>
        <begin position="1"/>
        <end position="61"/>
    </location>
</feature>
<feature type="compositionally biased region" description="Acidic residues" evidence="5">
    <location>
        <begin position="531"/>
        <end position="543"/>
    </location>
</feature>
<dbReference type="PROSITE" id="PS01358">
    <property type="entry name" value="ZF_RANBP2_1"/>
    <property type="match status" value="2"/>
</dbReference>
<dbReference type="PROSITE" id="PS50199">
    <property type="entry name" value="ZF_RANBP2_2"/>
    <property type="match status" value="2"/>
</dbReference>
<evidence type="ECO:0000313" key="8">
    <source>
        <dbReference type="Proteomes" id="UP000655225"/>
    </source>
</evidence>
<dbReference type="Gene3D" id="4.10.1060.10">
    <property type="entry name" value="Zinc finger, RanBP2-type"/>
    <property type="match status" value="2"/>
</dbReference>
<proteinExistence type="predicted"/>
<evidence type="ECO:0000256" key="2">
    <source>
        <dbReference type="ARBA" id="ARBA00022771"/>
    </source>
</evidence>
<reference evidence="7 8" key="1">
    <citation type="submission" date="2020-04" db="EMBL/GenBank/DDBJ databases">
        <title>Plant Genome Project.</title>
        <authorList>
            <person name="Zhang R.-G."/>
        </authorList>
    </citation>
    <scope>NUCLEOTIDE SEQUENCE [LARGE SCALE GENOMIC DNA]</scope>
    <source>
        <strain evidence="7">YNK0</strain>
        <tissue evidence="7">Leaf</tissue>
    </source>
</reference>
<feature type="compositionally biased region" description="Basic and acidic residues" evidence="5">
    <location>
        <begin position="750"/>
        <end position="777"/>
    </location>
</feature>
<evidence type="ECO:0000259" key="6">
    <source>
        <dbReference type="PROSITE" id="PS50199"/>
    </source>
</evidence>
<feature type="compositionally biased region" description="Acidic residues" evidence="5">
    <location>
        <begin position="606"/>
        <end position="618"/>
    </location>
</feature>
<feature type="compositionally biased region" description="Polar residues" evidence="5">
    <location>
        <begin position="547"/>
        <end position="561"/>
    </location>
</feature>
<keyword evidence="3" id="KW-0862">Zinc</keyword>
<feature type="compositionally biased region" description="Basic and acidic residues" evidence="5">
    <location>
        <begin position="789"/>
        <end position="827"/>
    </location>
</feature>
<feature type="compositionally biased region" description="Basic and acidic residues" evidence="5">
    <location>
        <begin position="7"/>
        <end position="25"/>
    </location>
</feature>
<organism evidence="7 8">
    <name type="scientific">Tetracentron sinense</name>
    <name type="common">Spur-leaf</name>
    <dbReference type="NCBI Taxonomy" id="13715"/>
    <lineage>
        <taxon>Eukaryota</taxon>
        <taxon>Viridiplantae</taxon>
        <taxon>Streptophyta</taxon>
        <taxon>Embryophyta</taxon>
        <taxon>Tracheophyta</taxon>
        <taxon>Spermatophyta</taxon>
        <taxon>Magnoliopsida</taxon>
        <taxon>Trochodendrales</taxon>
        <taxon>Trochodendraceae</taxon>
        <taxon>Tetracentron</taxon>
    </lineage>
</organism>
<dbReference type="OrthoDB" id="448399at2759"/>
<feature type="domain" description="RanBP2-type" evidence="6">
    <location>
        <begin position="395"/>
        <end position="424"/>
    </location>
</feature>
<dbReference type="GO" id="GO:0008270">
    <property type="term" value="F:zinc ion binding"/>
    <property type="evidence" value="ECO:0007669"/>
    <property type="project" value="UniProtKB-KW"/>
</dbReference>
<dbReference type="GO" id="GO:0005737">
    <property type="term" value="C:cytoplasm"/>
    <property type="evidence" value="ECO:0007669"/>
    <property type="project" value="TreeGrafter"/>
</dbReference>
<dbReference type="Pfam" id="PF00641">
    <property type="entry name" value="Zn_ribbon_RanBP"/>
    <property type="match status" value="2"/>
</dbReference>
<feature type="compositionally biased region" description="Basic and acidic residues" evidence="5">
    <location>
        <begin position="722"/>
        <end position="737"/>
    </location>
</feature>
<feature type="compositionally biased region" description="Basic and acidic residues" evidence="5">
    <location>
        <begin position="619"/>
        <end position="635"/>
    </location>
</feature>
<feature type="domain" description="RanBP2-type" evidence="6">
    <location>
        <begin position="362"/>
        <end position="391"/>
    </location>
</feature>
<feature type="region of interest" description="Disordered" evidence="5">
    <location>
        <begin position="482"/>
        <end position="827"/>
    </location>
</feature>
<feature type="compositionally biased region" description="Polar residues" evidence="5">
    <location>
        <begin position="575"/>
        <end position="592"/>
    </location>
</feature>
<dbReference type="EMBL" id="JABCRI010000020">
    <property type="protein sequence ID" value="KAF8387891.1"/>
    <property type="molecule type" value="Genomic_DNA"/>
</dbReference>
<dbReference type="Proteomes" id="UP000655225">
    <property type="component" value="Unassembled WGS sequence"/>
</dbReference>
<dbReference type="PANTHER" id="PTHR23111">
    <property type="entry name" value="ZINC FINGER PROTEIN"/>
    <property type="match status" value="1"/>
</dbReference>
<sequence length="827" mass="94722">MASTSARRGDKQLKDSERKSNERPSKTGAFWFSNGGNFKPFSTSQSSIQQPESGLSKISDPKKSLSARMSFVFDQIDAIESERSSKDEALQRIRAWRETKKKKNEEEIAELGFSGTDESNSKTEMEVEEKKKENLFTKEVEVVHPWPEWIELIERLVQQNYFDLRRKNVDQMDQILPTDISEFAEEGVDFTRDWATVRTVFLKFGRDRFDILRSLSRKDLQNMVGHGCPSLEKKVVFSAKLLRKRVHLEEGEVCSSCSLRSSCDRAYLLAPKEDEAQTLDVMRILLTFGFDPVCGSVKNKSLLETKSLKTAVRRLLHEVVKLSAVPIDPNLPPPIIKKPLLKVKQPAPPPKKRVGRDDIEMKKGDWLCPKCDFMNFAKNTVCLQCDANRPKRQLLPGEWECPGCNFLNYRRNMSCFHCERKRPVDEFMENQMQERPLGPRTSLERVANRPDVYNAWNFDFDDNESDGADVAAFEFADPPKVGEVSSLRSQDQGGTLREFEDDSFATSRIRGAHERGRYSDPDKRKSGMGFDDFDEEDDIDNYELDIPNNNSIQEDSSNDFSQAEGYSETEDFDNSDQNSLARGVTNSPSYNKPSRLLRGKSTFSGSEDDEPNFDSSEEFSDRPNRKSRYISDSRQRTRGGSGQDRGITFGSDDELGLSSSSDDDLVKGFVSNQHRVNKMSSNRRGFRRGGSSDEDGIPFGSESDDDDPQSRINKVKRNQTGPDRRGNTFMSRDHFGSARDGQFRSNGMMGDRRVSRGSDRNDRGFRRDDFSGRRVNDRGGNSLKFSRPKQGEEFEYRQYGRFNKFDKQSDKLRDFGDDRPRRRIIER</sequence>
<feature type="compositionally biased region" description="Acidic residues" evidence="5">
    <location>
        <begin position="692"/>
        <end position="707"/>
    </location>
</feature>
<keyword evidence="1" id="KW-0479">Metal-binding</keyword>
<protein>
    <recommendedName>
        <fullName evidence="6">RanBP2-type domain-containing protein</fullName>
    </recommendedName>
</protein>
<dbReference type="SMART" id="SM00547">
    <property type="entry name" value="ZnF_RBZ"/>
    <property type="match status" value="2"/>
</dbReference>
<dbReference type="InterPro" id="IPR001876">
    <property type="entry name" value="Znf_RanBP2"/>
</dbReference>
<accession>A0A834YLK2</accession>